<dbReference type="PANTHER" id="PTHR30224:SF4">
    <property type="entry name" value="ELECTRON TRANSPORT PROTEIN YCCM-RELATED"/>
    <property type="match status" value="1"/>
</dbReference>
<evidence type="ECO:0000259" key="5">
    <source>
        <dbReference type="Pfam" id="PF12801"/>
    </source>
</evidence>
<gene>
    <name evidence="6" type="ORF">LX76_04346</name>
</gene>
<name>A0A2W7QM43_9RHOB</name>
<feature type="transmembrane region" description="Helical" evidence="4">
    <location>
        <begin position="146"/>
        <end position="168"/>
    </location>
</feature>
<evidence type="ECO:0000256" key="4">
    <source>
        <dbReference type="SAM" id="Phobius"/>
    </source>
</evidence>
<feature type="transmembrane region" description="Helical" evidence="4">
    <location>
        <begin position="120"/>
        <end position="140"/>
    </location>
</feature>
<evidence type="ECO:0000256" key="3">
    <source>
        <dbReference type="ARBA" id="ARBA00023136"/>
    </source>
</evidence>
<comment type="caution">
    <text evidence="6">The sequence shown here is derived from an EMBL/GenBank/DDBJ whole genome shotgun (WGS) entry which is preliminary data.</text>
</comment>
<reference evidence="6 7" key="1">
    <citation type="submission" date="2018-06" db="EMBL/GenBank/DDBJ databases">
        <title>Genomic Encyclopedia of Archaeal and Bacterial Type Strains, Phase II (KMG-II): from individual species to whole genera.</title>
        <authorList>
            <person name="Goeker M."/>
        </authorList>
    </citation>
    <scope>NUCLEOTIDE SEQUENCE [LARGE SCALE GENOMIC DNA]</scope>
    <source>
        <strain evidence="6 7">DSM 18774</strain>
    </source>
</reference>
<dbReference type="EMBL" id="QKZS01000026">
    <property type="protein sequence ID" value="PZX48356.1"/>
    <property type="molecule type" value="Genomic_DNA"/>
</dbReference>
<feature type="transmembrane region" description="Helical" evidence="4">
    <location>
        <begin position="408"/>
        <end position="429"/>
    </location>
</feature>
<feature type="transmembrane region" description="Helical" evidence="4">
    <location>
        <begin position="73"/>
        <end position="99"/>
    </location>
</feature>
<organism evidence="6 7">
    <name type="scientific">Cereibacter changlensis</name>
    <dbReference type="NCBI Taxonomy" id="402884"/>
    <lineage>
        <taxon>Bacteria</taxon>
        <taxon>Pseudomonadati</taxon>
        <taxon>Pseudomonadota</taxon>
        <taxon>Alphaproteobacteria</taxon>
        <taxon>Rhodobacterales</taxon>
        <taxon>Paracoccaceae</taxon>
        <taxon>Cereibacter</taxon>
    </lineage>
</organism>
<evidence type="ECO:0000313" key="7">
    <source>
        <dbReference type="Proteomes" id="UP000249538"/>
    </source>
</evidence>
<dbReference type="Proteomes" id="UP000249538">
    <property type="component" value="Unassembled WGS sequence"/>
</dbReference>
<feature type="transmembrane region" description="Helical" evidence="4">
    <location>
        <begin position="270"/>
        <end position="288"/>
    </location>
</feature>
<keyword evidence="3 4" id="KW-0472">Membrane</keyword>
<dbReference type="AlphaFoldDB" id="A0A2W7QM43"/>
<feature type="domain" description="4Fe-4S ferredoxin-type" evidence="5">
    <location>
        <begin position="162"/>
        <end position="192"/>
    </location>
</feature>
<feature type="transmembrane region" description="Helical" evidence="4">
    <location>
        <begin position="372"/>
        <end position="396"/>
    </location>
</feature>
<keyword evidence="4" id="KW-0812">Transmembrane</keyword>
<evidence type="ECO:0000256" key="2">
    <source>
        <dbReference type="ARBA" id="ARBA00022475"/>
    </source>
</evidence>
<sequence length="466" mass="49707">MTAGPVRRLPQRRLSMEPAPARPAGAVQGLGLWLRDRQALLSWLQGGMVVLYALVLLLPVLLPEGGVARIAQFLIWGLWAPGVLLSVLLFGRLWCGALCPEGALTALASRHGRGRAIPRWMRWPGWPFASFAVVTVYGQMISVWHFPLPALLLLGGSTSAAVLVGLLYGREKRVWCRYLCPVNGLFGLLARLAPLRFAVDAAAWDSCPPERARGQRFICEPMVPVRTMDSASPCHMCGRCAGFRDAVRLEARLPGVEVVRGGGATGWDSLLVIVGMIGLGTVAFYWNLGPWHSALRQTLAQGLTGIGWLWPLETAAPWWLLTGPPGSEPGRVVDVAALLGVLAGMTAGLSLMVALPLALATRLLGPWEGRRFHHLAQGLIPLAAAGLILGAGRFTVKLLRDAGWDTTAAPLGLALLALGAGWSAVLITLSVRRHATGTARGWLATGAALLALPPPLATWALLVRIG</sequence>
<feature type="transmembrane region" description="Helical" evidence="4">
    <location>
        <begin position="441"/>
        <end position="462"/>
    </location>
</feature>
<feature type="transmembrane region" description="Helical" evidence="4">
    <location>
        <begin position="40"/>
        <end position="61"/>
    </location>
</feature>
<evidence type="ECO:0000313" key="6">
    <source>
        <dbReference type="EMBL" id="PZX48356.1"/>
    </source>
</evidence>
<dbReference type="PANTHER" id="PTHR30224">
    <property type="entry name" value="ELECTRON TRANSPORT PROTEIN"/>
    <property type="match status" value="1"/>
</dbReference>
<dbReference type="InterPro" id="IPR017896">
    <property type="entry name" value="4Fe4S_Fe-S-bd"/>
</dbReference>
<keyword evidence="2" id="KW-1003">Cell membrane</keyword>
<dbReference type="Pfam" id="PF12801">
    <property type="entry name" value="Fer4_5"/>
    <property type="match status" value="2"/>
</dbReference>
<dbReference type="GO" id="GO:0005886">
    <property type="term" value="C:plasma membrane"/>
    <property type="evidence" value="ECO:0007669"/>
    <property type="project" value="UniProtKB-SubCell"/>
</dbReference>
<feature type="transmembrane region" description="Helical" evidence="4">
    <location>
        <begin position="335"/>
        <end position="360"/>
    </location>
</feature>
<comment type="subcellular location">
    <subcellularLocation>
        <location evidence="1">Cell membrane</location>
    </subcellularLocation>
</comment>
<evidence type="ECO:0000256" key="1">
    <source>
        <dbReference type="ARBA" id="ARBA00004236"/>
    </source>
</evidence>
<proteinExistence type="predicted"/>
<feature type="domain" description="4Fe-4S ferredoxin-type" evidence="5">
    <location>
        <begin position="74"/>
        <end position="114"/>
    </location>
</feature>
<protein>
    <submittedName>
        <fullName evidence="6">4Fe-4S binding protein</fullName>
    </submittedName>
</protein>
<keyword evidence="4" id="KW-1133">Transmembrane helix</keyword>
<dbReference type="InterPro" id="IPR052378">
    <property type="entry name" value="NosR_regulator"/>
</dbReference>
<accession>A0A2W7QM43</accession>